<dbReference type="AlphaFoldDB" id="A0AAW0K8L0"/>
<dbReference type="EMBL" id="JBBHLL010000003">
    <property type="protein sequence ID" value="KAK7834896.1"/>
    <property type="molecule type" value="Genomic_DNA"/>
</dbReference>
<protein>
    <recommendedName>
        <fullName evidence="3">Gamma-secretase-activating protein C-terminal domain-containing protein</fullName>
    </recommendedName>
</protein>
<evidence type="ECO:0000313" key="2">
    <source>
        <dbReference type="Proteomes" id="UP001488838"/>
    </source>
</evidence>
<proteinExistence type="predicted"/>
<dbReference type="Proteomes" id="UP001488838">
    <property type="component" value="Unassembled WGS sequence"/>
</dbReference>
<organism evidence="1 2">
    <name type="scientific">Myodes glareolus</name>
    <name type="common">Bank vole</name>
    <name type="synonym">Clethrionomys glareolus</name>
    <dbReference type="NCBI Taxonomy" id="447135"/>
    <lineage>
        <taxon>Eukaryota</taxon>
        <taxon>Metazoa</taxon>
        <taxon>Chordata</taxon>
        <taxon>Craniata</taxon>
        <taxon>Vertebrata</taxon>
        <taxon>Euteleostomi</taxon>
        <taxon>Mammalia</taxon>
        <taxon>Eutheria</taxon>
        <taxon>Euarchontoglires</taxon>
        <taxon>Glires</taxon>
        <taxon>Rodentia</taxon>
        <taxon>Myomorpha</taxon>
        <taxon>Muroidea</taxon>
        <taxon>Cricetidae</taxon>
        <taxon>Arvicolinae</taxon>
        <taxon>Myodes</taxon>
    </lineage>
</organism>
<name>A0AAW0K8L0_MYOGA</name>
<dbReference type="PANTHER" id="PTHR13630:SF1">
    <property type="entry name" value="GAMMA-SECRETASE-ACTIVATING PROTEIN"/>
    <property type="match status" value="1"/>
</dbReference>
<sequence length="318" mass="35640">MALRLIVHFDVREDVLPSLRAQAAAAAEGGGAGSLETACESLRVLNIERNGNIIYTYKDIKGNAVFGLYDCQTRQNEHLYTFERDMQAVSCSVNSERTLLAASFVQYTKDVRSELQPGSKCLTLLVEIHPVNHEKVLKAVDSCIWVQKSKSVLKCIQFWEDESFNLMFEMPLDISLSGLRFKFVSFGYDYHQDQENSRNQPSLCVFTSHTGCLVAVYFPGHFLHLLNVHHPDFTCHSLFLTGDSVMAAVLPPGPLRFLPGSLVLDCSSGKVYRAALDQSFLMWFLWNSAHLDCEKMAALHCVLSCAQAPGFQDDQVRC</sequence>
<evidence type="ECO:0008006" key="3">
    <source>
        <dbReference type="Google" id="ProtNLM"/>
    </source>
</evidence>
<dbReference type="InterPro" id="IPR026172">
    <property type="entry name" value="GSAP_fam"/>
</dbReference>
<keyword evidence="2" id="KW-1185">Reference proteome</keyword>
<comment type="caution">
    <text evidence="1">The sequence shown here is derived from an EMBL/GenBank/DDBJ whole genome shotgun (WGS) entry which is preliminary data.</text>
</comment>
<accession>A0AAW0K8L0</accession>
<evidence type="ECO:0000313" key="1">
    <source>
        <dbReference type="EMBL" id="KAK7834896.1"/>
    </source>
</evidence>
<reference evidence="1 2" key="1">
    <citation type="journal article" date="2023" name="bioRxiv">
        <title>Conserved and derived expression patterns and positive selection on dental genes reveal complex evolutionary context of ever-growing rodent molars.</title>
        <authorList>
            <person name="Calamari Z.T."/>
            <person name="Song A."/>
            <person name="Cohen E."/>
            <person name="Akter M."/>
            <person name="Roy R.D."/>
            <person name="Hallikas O."/>
            <person name="Christensen M.M."/>
            <person name="Li P."/>
            <person name="Marangoni P."/>
            <person name="Jernvall J."/>
            <person name="Klein O.D."/>
        </authorList>
    </citation>
    <scope>NUCLEOTIDE SEQUENCE [LARGE SCALE GENOMIC DNA]</scope>
    <source>
        <strain evidence="1">V071</strain>
    </source>
</reference>
<dbReference type="PANTHER" id="PTHR13630">
    <property type="entry name" value="GAMMA-SECRETASE-ACTIVATING PROTEIN"/>
    <property type="match status" value="1"/>
</dbReference>
<gene>
    <name evidence="1" type="ORF">U0070_022867</name>
</gene>
<dbReference type="GO" id="GO:0005802">
    <property type="term" value="C:trans-Golgi network"/>
    <property type="evidence" value="ECO:0007669"/>
    <property type="project" value="TreeGrafter"/>
</dbReference>
<dbReference type="GO" id="GO:1902004">
    <property type="term" value="P:positive regulation of amyloid-beta formation"/>
    <property type="evidence" value="ECO:0007669"/>
    <property type="project" value="TreeGrafter"/>
</dbReference>